<dbReference type="GO" id="GO:0106290">
    <property type="term" value="F:trans-cinnamate-CoA ligase activity"/>
    <property type="evidence" value="ECO:0007669"/>
    <property type="project" value="UniProtKB-ARBA"/>
</dbReference>
<evidence type="ECO:0000256" key="1">
    <source>
        <dbReference type="ARBA" id="ARBA00006432"/>
    </source>
</evidence>
<evidence type="ECO:0000313" key="9">
    <source>
        <dbReference type="EMBL" id="CAG1840068.1"/>
    </source>
</evidence>
<dbReference type="FunFam" id="3.40.50.12780:FF:000003">
    <property type="entry name" value="Long-chain-fatty-acid--CoA ligase FadD"/>
    <property type="match status" value="1"/>
</dbReference>
<sequence length="572" mass="61206">LCFPRQRRPPSITRFNFGHVEPFSSAHHLPFSRSPARNPHSNLLPTGPLPMAAGTPQLPPTVDPRSGFCRETKVFHNLRDPLPLPPESLPLSAVSFALSLIPSPLPAQPALVDAATGAAVSYPDFLARIRNLAAALRTGAGVSRGDVAFVLSPAGLDVPVLYLALLSIGAVVSPANPLSAPSEIAHQIRLSNPSVAFATTATASKLPAYLPTILLDSPRFRSFISADVAAAAAAQQQQQPVEVRQSDTAAILYSSGTTGRVKGVALTHRNFVALTAAYHALTREVEDELPPVVLFTVPLFHVFGFMMALRAVVLGETIVLMERFDFGAMLRAVERYRVTFMPVSPPLVVAMAKSDEAARRDLSSLRVLGCGGAPLGRDVAERFAARFPHVEIVQGYGLTESTGGVAGTRTPEESKVFSSTGRLGSNTEAKIVDPTTGEALGPGQRGELWIRGPTIMKGYVGDAEATAATLDSEGWLKTGDLCYFDDDGFLFIVDRLKELIKYKAYQVPPAELEHILVSHPGIADAAVIPYPDEEAGQIPMAFVVRQPGSMLSDEEVMDFVGKQVLIVLVLTL</sequence>
<feature type="region of interest" description="Disordered" evidence="6">
    <location>
        <begin position="30"/>
        <end position="56"/>
    </location>
</feature>
<evidence type="ECO:0000256" key="2">
    <source>
        <dbReference type="ARBA" id="ARBA00012959"/>
    </source>
</evidence>
<dbReference type="Gene3D" id="3.30.300.30">
    <property type="match status" value="1"/>
</dbReference>
<organism evidence="9">
    <name type="scientific">Musa acuminata subsp. malaccensis</name>
    <name type="common">Wild banana</name>
    <name type="synonym">Musa malaccensis</name>
    <dbReference type="NCBI Taxonomy" id="214687"/>
    <lineage>
        <taxon>Eukaryota</taxon>
        <taxon>Viridiplantae</taxon>
        <taxon>Streptophyta</taxon>
        <taxon>Embryophyta</taxon>
        <taxon>Tracheophyta</taxon>
        <taxon>Spermatophyta</taxon>
        <taxon>Magnoliopsida</taxon>
        <taxon>Liliopsida</taxon>
        <taxon>Zingiberales</taxon>
        <taxon>Musaceae</taxon>
        <taxon>Musa</taxon>
    </lineage>
</organism>
<feature type="domain" description="AMP-binding enzyme C-terminal" evidence="8">
    <location>
        <begin position="511"/>
        <end position="563"/>
    </location>
</feature>
<evidence type="ECO:0000256" key="6">
    <source>
        <dbReference type="SAM" id="MobiDB-lite"/>
    </source>
</evidence>
<feature type="domain" description="AMP-dependent synthetase/ligase" evidence="7">
    <location>
        <begin position="106"/>
        <end position="459"/>
    </location>
</feature>
<protein>
    <recommendedName>
        <fullName evidence="2">4-coumarate--CoA ligase</fullName>
        <ecNumber evidence="2">6.2.1.12</ecNumber>
    </recommendedName>
</protein>
<evidence type="ECO:0000259" key="7">
    <source>
        <dbReference type="Pfam" id="PF00501"/>
    </source>
</evidence>
<dbReference type="GO" id="GO:0016207">
    <property type="term" value="F:4-coumarate-CoA ligase activity"/>
    <property type="evidence" value="ECO:0007669"/>
    <property type="project" value="UniProtKB-EC"/>
</dbReference>
<reference evidence="9" key="1">
    <citation type="submission" date="2021-03" db="EMBL/GenBank/DDBJ databases">
        <authorList>
            <consortium name="Genoscope - CEA"/>
            <person name="William W."/>
        </authorList>
    </citation>
    <scope>NUCLEOTIDE SEQUENCE</scope>
    <source>
        <strain evidence="9">Doubled-haploid Pahang</strain>
    </source>
</reference>
<accession>A0A8D7A347</accession>
<evidence type="ECO:0000256" key="3">
    <source>
        <dbReference type="ARBA" id="ARBA00022598"/>
    </source>
</evidence>
<dbReference type="PANTHER" id="PTHR24096">
    <property type="entry name" value="LONG-CHAIN-FATTY-ACID--COA LIGASE"/>
    <property type="match status" value="1"/>
</dbReference>
<dbReference type="Gene3D" id="3.40.50.12780">
    <property type="entry name" value="N-terminal domain of ligase-like"/>
    <property type="match status" value="1"/>
</dbReference>
<dbReference type="Pfam" id="PF00501">
    <property type="entry name" value="AMP-binding"/>
    <property type="match status" value="1"/>
</dbReference>
<comment type="similarity">
    <text evidence="1">Belongs to the ATP-dependent AMP-binding enzyme family.</text>
</comment>
<keyword evidence="3" id="KW-0436">Ligase</keyword>
<evidence type="ECO:0000259" key="8">
    <source>
        <dbReference type="Pfam" id="PF13193"/>
    </source>
</evidence>
<dbReference type="InterPro" id="IPR042099">
    <property type="entry name" value="ANL_N_sf"/>
</dbReference>
<proteinExistence type="inferred from homology"/>
<keyword evidence="4" id="KW-0067">ATP-binding</keyword>
<dbReference type="AlphaFoldDB" id="A0A8D7A347"/>
<dbReference type="InterPro" id="IPR025110">
    <property type="entry name" value="AMP-bd_C"/>
</dbReference>
<dbReference type="InterPro" id="IPR045851">
    <property type="entry name" value="AMP-bd_C_sf"/>
</dbReference>
<feature type="non-terminal residue" evidence="9">
    <location>
        <position position="572"/>
    </location>
</feature>
<dbReference type="CDD" id="cd05904">
    <property type="entry name" value="4CL"/>
    <property type="match status" value="1"/>
</dbReference>
<dbReference type="Pfam" id="PF13193">
    <property type="entry name" value="AMP-binding_C"/>
    <property type="match status" value="1"/>
</dbReference>
<evidence type="ECO:0000256" key="5">
    <source>
        <dbReference type="ARBA" id="ARBA00034252"/>
    </source>
</evidence>
<dbReference type="EC" id="6.2.1.12" evidence="2"/>
<keyword evidence="4" id="KW-0547">Nucleotide-binding</keyword>
<dbReference type="InterPro" id="IPR020845">
    <property type="entry name" value="AMP-binding_CS"/>
</dbReference>
<name>A0A8D7A347_MUSAM</name>
<dbReference type="PROSITE" id="PS00455">
    <property type="entry name" value="AMP_BINDING"/>
    <property type="match status" value="1"/>
</dbReference>
<comment type="catalytic activity">
    <reaction evidence="5">
        <text>(E)-4-coumarate + ATP + CoA = (E)-4-coumaroyl-CoA + AMP + diphosphate</text>
        <dbReference type="Rhea" id="RHEA:19641"/>
        <dbReference type="ChEBI" id="CHEBI:12876"/>
        <dbReference type="ChEBI" id="CHEBI:30616"/>
        <dbReference type="ChEBI" id="CHEBI:33019"/>
        <dbReference type="ChEBI" id="CHEBI:57287"/>
        <dbReference type="ChEBI" id="CHEBI:85008"/>
        <dbReference type="ChEBI" id="CHEBI:456215"/>
        <dbReference type="EC" id="6.2.1.12"/>
    </reaction>
    <physiologicalReaction direction="left-to-right" evidence="5">
        <dbReference type="Rhea" id="RHEA:19642"/>
    </physiologicalReaction>
</comment>
<dbReference type="PANTHER" id="PTHR24096:SF251">
    <property type="entry name" value="4-COUMARATE--COA LIGASE-LIKE 9"/>
    <property type="match status" value="1"/>
</dbReference>
<gene>
    <name evidence="9" type="ORF">GSMUA_279820.1</name>
</gene>
<dbReference type="InterPro" id="IPR000873">
    <property type="entry name" value="AMP-dep_synth/lig_dom"/>
</dbReference>
<dbReference type="GO" id="GO:0005524">
    <property type="term" value="F:ATP binding"/>
    <property type="evidence" value="ECO:0007669"/>
    <property type="project" value="UniProtKB-KW"/>
</dbReference>
<dbReference type="EMBL" id="HG996470">
    <property type="protein sequence ID" value="CAG1840068.1"/>
    <property type="molecule type" value="Genomic_DNA"/>
</dbReference>
<evidence type="ECO:0000256" key="4">
    <source>
        <dbReference type="ARBA" id="ARBA00022840"/>
    </source>
</evidence>
<dbReference type="GO" id="GO:0009698">
    <property type="term" value="P:phenylpropanoid metabolic process"/>
    <property type="evidence" value="ECO:0007669"/>
    <property type="project" value="UniProtKB-ARBA"/>
</dbReference>
<dbReference type="SUPFAM" id="SSF56801">
    <property type="entry name" value="Acetyl-CoA synthetase-like"/>
    <property type="match status" value="1"/>
</dbReference>